<feature type="compositionally biased region" description="Polar residues" evidence="1">
    <location>
        <begin position="150"/>
        <end position="163"/>
    </location>
</feature>
<evidence type="ECO:0000313" key="3">
    <source>
        <dbReference type="Proteomes" id="UP000800093"/>
    </source>
</evidence>
<accession>A0A9P4KE48</accession>
<dbReference type="EMBL" id="ML986594">
    <property type="protein sequence ID" value="KAF2267008.1"/>
    <property type="molecule type" value="Genomic_DNA"/>
</dbReference>
<organism evidence="2 3">
    <name type="scientific">Lojkania enalia</name>
    <dbReference type="NCBI Taxonomy" id="147567"/>
    <lineage>
        <taxon>Eukaryota</taxon>
        <taxon>Fungi</taxon>
        <taxon>Dikarya</taxon>
        <taxon>Ascomycota</taxon>
        <taxon>Pezizomycotina</taxon>
        <taxon>Dothideomycetes</taxon>
        <taxon>Pleosporomycetidae</taxon>
        <taxon>Pleosporales</taxon>
        <taxon>Pleosporales incertae sedis</taxon>
        <taxon>Lojkania</taxon>
    </lineage>
</organism>
<feature type="region of interest" description="Disordered" evidence="1">
    <location>
        <begin position="126"/>
        <end position="173"/>
    </location>
</feature>
<reference evidence="3" key="1">
    <citation type="journal article" date="2020" name="Stud. Mycol.">
        <title>101 Dothideomycetes genomes: A test case for predicting lifestyles and emergence of pathogens.</title>
        <authorList>
            <person name="Haridas S."/>
            <person name="Albert R."/>
            <person name="Binder M."/>
            <person name="Bloem J."/>
            <person name="LaButti K."/>
            <person name="Salamov A."/>
            <person name="Andreopoulos B."/>
            <person name="Baker S."/>
            <person name="Barry K."/>
            <person name="Bills G."/>
            <person name="Bluhm B."/>
            <person name="Cannon C."/>
            <person name="Castanera R."/>
            <person name="Culley D."/>
            <person name="Daum C."/>
            <person name="Ezra D."/>
            <person name="Gonzalez J."/>
            <person name="Henrissat B."/>
            <person name="Kuo A."/>
            <person name="Liang C."/>
            <person name="Lipzen A."/>
            <person name="Lutzoni F."/>
            <person name="Magnuson J."/>
            <person name="Mondo S."/>
            <person name="Nolan M."/>
            <person name="Ohm R."/>
            <person name="Pangilinan J."/>
            <person name="Park H.-J."/>
            <person name="Ramirez L."/>
            <person name="Alfaro M."/>
            <person name="Sun H."/>
            <person name="Tritt A."/>
            <person name="Yoshinaga Y."/>
            <person name="Zwiers L.-H."/>
            <person name="Turgeon B."/>
            <person name="Goodwin S."/>
            <person name="Spatafora J."/>
            <person name="Crous P."/>
            <person name="Grigoriev I."/>
        </authorList>
    </citation>
    <scope>NUCLEOTIDE SEQUENCE [LARGE SCALE GENOMIC DNA]</scope>
    <source>
        <strain evidence="3">CBS 304.66</strain>
    </source>
</reference>
<proteinExistence type="predicted"/>
<evidence type="ECO:0000313" key="2">
    <source>
        <dbReference type="EMBL" id="KAF2267008.1"/>
    </source>
</evidence>
<name>A0A9P4KE48_9PLEO</name>
<sequence length="173" mass="19337">MDNALKRPKSTTPFLLEYGVWTRERLVEKRNSICQKRRERCDYENNRFITRLAVSCAAPPRLSGSLANYSLPAIPIRKYEGYMTLTLPNQKLCCFIVSLRGTCDLRTASSSAAAIGRSEGGKISRLSEPAKLGVDQPEEDQRETALRKVTQYQSGKYITTPPTTKAMAEGNAE</sequence>
<comment type="caution">
    <text evidence="2">The sequence shown here is derived from an EMBL/GenBank/DDBJ whole genome shotgun (WGS) entry which is preliminary data.</text>
</comment>
<dbReference type="AlphaFoldDB" id="A0A9P4KE48"/>
<keyword evidence="3" id="KW-1185">Reference proteome</keyword>
<gene>
    <name evidence="2" type="ORF">CC78DRAFT_577542</name>
</gene>
<dbReference type="Proteomes" id="UP000800093">
    <property type="component" value="Unassembled WGS sequence"/>
</dbReference>
<evidence type="ECO:0000256" key="1">
    <source>
        <dbReference type="SAM" id="MobiDB-lite"/>
    </source>
</evidence>
<protein>
    <submittedName>
        <fullName evidence="2">Uncharacterized protein</fullName>
    </submittedName>
</protein>